<dbReference type="AlphaFoldDB" id="A4U1N8"/>
<proteinExistence type="predicted"/>
<evidence type="ECO:0000313" key="1">
    <source>
        <dbReference type="EMBL" id="CAM76795.1"/>
    </source>
</evidence>
<protein>
    <submittedName>
        <fullName evidence="1">Uncharacterized protein</fullName>
    </submittedName>
</protein>
<name>A4U1N8_9PROT</name>
<accession>A4U1N8</accession>
<gene>
    <name evidence="1" type="ORF">MGR_3148</name>
</gene>
<dbReference type="EMBL" id="CU459003">
    <property type="protein sequence ID" value="CAM76795.1"/>
    <property type="molecule type" value="Genomic_DNA"/>
</dbReference>
<reference evidence="1" key="1">
    <citation type="journal article" date="2007" name="J. Bacteriol.">
        <title>Comparative genome analysis of four magnetotactic bacteria reveals a complex set of group-specific genes implicated in magnetosome biomineralization and function.</title>
        <authorList>
            <person name="Richter M."/>
            <person name="Kube M."/>
            <person name="Bazylinski D.A."/>
            <person name="Lombardot T."/>
            <person name="Gloeckner F.O."/>
            <person name="Reinhardt R."/>
            <person name="Schueler D."/>
        </authorList>
    </citation>
    <scope>NUCLEOTIDE SEQUENCE</scope>
    <source>
        <strain evidence="1">MSR-1</strain>
    </source>
</reference>
<sequence length="39" mass="4714">MNSHPPIRVFRILQRTTYRSKVAVQDYWSYRGKSWVCAI</sequence>
<organism evidence="1">
    <name type="scientific">Magnetospirillum gryphiswaldense</name>
    <dbReference type="NCBI Taxonomy" id="55518"/>
    <lineage>
        <taxon>Bacteria</taxon>
        <taxon>Pseudomonadati</taxon>
        <taxon>Pseudomonadota</taxon>
        <taxon>Alphaproteobacteria</taxon>
        <taxon>Rhodospirillales</taxon>
        <taxon>Rhodospirillaceae</taxon>
        <taxon>Magnetospirillum</taxon>
    </lineage>
</organism>